<reference evidence="2 3" key="1">
    <citation type="journal article" date="2022" name="Front. Microbiol.">
        <title>High genomic differentiation and limited gene flow indicate recent cryptic speciation within the genus Laspinema (cyanobacteria).</title>
        <authorList>
            <person name="Stanojkovic A."/>
            <person name="Skoupy S."/>
            <person name="Skaloud P."/>
            <person name="Dvorak P."/>
        </authorList>
    </citation>
    <scope>NUCLEOTIDE SEQUENCE [LARGE SCALE GENOMIC DNA]</scope>
    <source>
        <strain evidence="2 3">D3b</strain>
    </source>
</reference>
<dbReference type="Gene3D" id="3.40.50.2000">
    <property type="entry name" value="Glycogen Phosphorylase B"/>
    <property type="match status" value="1"/>
</dbReference>
<organism evidence="2 3">
    <name type="scientific">Laspinema olomoucense D3b</name>
    <dbReference type="NCBI Taxonomy" id="2953688"/>
    <lineage>
        <taxon>Bacteria</taxon>
        <taxon>Bacillati</taxon>
        <taxon>Cyanobacteriota</taxon>
        <taxon>Cyanophyceae</taxon>
        <taxon>Oscillatoriophycideae</taxon>
        <taxon>Oscillatoriales</taxon>
        <taxon>Laspinemataceae</taxon>
        <taxon>Laspinema</taxon>
        <taxon>Laspinema olomoucense</taxon>
    </lineage>
</organism>
<name>A0ABT2N3Y1_9CYAN</name>
<proteinExistence type="predicted"/>
<dbReference type="Proteomes" id="UP001525961">
    <property type="component" value="Unassembled WGS sequence"/>
</dbReference>
<evidence type="ECO:0000259" key="1">
    <source>
        <dbReference type="Pfam" id="PF00534"/>
    </source>
</evidence>
<keyword evidence="2" id="KW-0328">Glycosyltransferase</keyword>
<dbReference type="EC" id="2.4.-.-" evidence="2"/>
<dbReference type="InterPro" id="IPR001296">
    <property type="entry name" value="Glyco_trans_1"/>
</dbReference>
<evidence type="ECO:0000313" key="2">
    <source>
        <dbReference type="EMBL" id="MCT7977389.1"/>
    </source>
</evidence>
<comment type="caution">
    <text evidence="2">The sequence shown here is derived from an EMBL/GenBank/DDBJ whole genome shotgun (WGS) entry which is preliminary data.</text>
</comment>
<keyword evidence="2" id="KW-0808">Transferase</keyword>
<feature type="domain" description="Glycosyl transferase family 1" evidence="1">
    <location>
        <begin position="212"/>
        <end position="379"/>
    </location>
</feature>
<dbReference type="RefSeq" id="WP_261196572.1">
    <property type="nucleotide sequence ID" value="NZ_JAMXFA010000007.1"/>
</dbReference>
<dbReference type="GO" id="GO:0016757">
    <property type="term" value="F:glycosyltransferase activity"/>
    <property type="evidence" value="ECO:0007669"/>
    <property type="project" value="UniProtKB-KW"/>
</dbReference>
<dbReference type="SUPFAM" id="SSF53756">
    <property type="entry name" value="UDP-Glycosyltransferase/glycogen phosphorylase"/>
    <property type="match status" value="1"/>
</dbReference>
<protein>
    <submittedName>
        <fullName evidence="2">Glycosyltransferase</fullName>
        <ecNumber evidence="2">2.4.-.-</ecNumber>
    </submittedName>
</protein>
<accession>A0ABT2N3Y1</accession>
<keyword evidence="3" id="KW-1185">Reference proteome</keyword>
<dbReference type="PANTHER" id="PTHR46401">
    <property type="entry name" value="GLYCOSYLTRANSFERASE WBBK-RELATED"/>
    <property type="match status" value="1"/>
</dbReference>
<dbReference type="PANTHER" id="PTHR46401:SF8">
    <property type="entry name" value="BLL6006 PROTEIN"/>
    <property type="match status" value="1"/>
</dbReference>
<evidence type="ECO:0000313" key="3">
    <source>
        <dbReference type="Proteomes" id="UP001525961"/>
    </source>
</evidence>
<sequence>MKILIWNPYLSLGGGLRLLIKLTEAISCQADVKLVRLALPSGCINNPEMLNNKKVEILELNQFWLEKHQIILGIKGTIRIKSLLRRLLPQFLAQGKQKQFQNAVADCDLIYCPWPHRLTFPLTDKPVICTFQDATLLEFPEILGGQVSYLEWQLSKVWMEKSTRIVVSSNSTKEKLIKQFGKICQKADLIHHAILPETQQNLPLDCSKLLDNLPKKYVIFPANITTHKNHYNLLIAWSRFQRRKEFPLILLGNGIQDLNYSNPYFPEYWSAARLTGVIYRTNLILREDIYALGYVDDADVISLISQATALIMPTLAEGGGSFPVEEALTFGVPVLCSNIPVMQEHLSYRSAKIAWFDPDCPSSIVEALNTFFENYAEYKQSAIKGMTDPRPSWDDIASQYVKVFNEALN</sequence>
<dbReference type="Pfam" id="PF00534">
    <property type="entry name" value="Glycos_transf_1"/>
    <property type="match status" value="1"/>
</dbReference>
<dbReference type="EMBL" id="JAMXFA010000007">
    <property type="protein sequence ID" value="MCT7977389.1"/>
    <property type="molecule type" value="Genomic_DNA"/>
</dbReference>
<gene>
    <name evidence="2" type="ORF">NG792_06700</name>
</gene>